<dbReference type="Gene3D" id="1.20.120.450">
    <property type="entry name" value="dinb family like domain"/>
    <property type="match status" value="1"/>
</dbReference>
<evidence type="ECO:0000259" key="1">
    <source>
        <dbReference type="Pfam" id="PF12867"/>
    </source>
</evidence>
<dbReference type="SUPFAM" id="SSF109854">
    <property type="entry name" value="DinB/YfiT-like putative metalloenzymes"/>
    <property type="match status" value="1"/>
</dbReference>
<accession>A0A0A0BVC0</accession>
<reference evidence="2 3" key="1">
    <citation type="submission" date="2013-08" db="EMBL/GenBank/DDBJ databases">
        <title>Genome sequencing of Cellulomonas bogoriensis 69B4.</title>
        <authorList>
            <person name="Chen F."/>
            <person name="Li Y."/>
            <person name="Wang G."/>
        </authorList>
    </citation>
    <scope>NUCLEOTIDE SEQUENCE [LARGE SCALE GENOMIC DNA]</scope>
    <source>
        <strain evidence="2 3">69B4</strain>
    </source>
</reference>
<dbReference type="InterPro" id="IPR024775">
    <property type="entry name" value="DinB-like"/>
</dbReference>
<keyword evidence="2" id="KW-0808">Transferase</keyword>
<dbReference type="GO" id="GO:0008168">
    <property type="term" value="F:methyltransferase activity"/>
    <property type="evidence" value="ECO:0007669"/>
    <property type="project" value="UniProtKB-KW"/>
</dbReference>
<gene>
    <name evidence="2" type="ORF">N869_16935</name>
</gene>
<proteinExistence type="predicted"/>
<dbReference type="Pfam" id="PF12867">
    <property type="entry name" value="DinB_2"/>
    <property type="match status" value="1"/>
</dbReference>
<organism evidence="2 3">
    <name type="scientific">Cellulomonas bogoriensis 69B4 = DSM 16987</name>
    <dbReference type="NCBI Taxonomy" id="1386082"/>
    <lineage>
        <taxon>Bacteria</taxon>
        <taxon>Bacillati</taxon>
        <taxon>Actinomycetota</taxon>
        <taxon>Actinomycetes</taxon>
        <taxon>Micrococcales</taxon>
        <taxon>Cellulomonadaceae</taxon>
        <taxon>Cellulomonas</taxon>
    </lineage>
</organism>
<dbReference type="AlphaFoldDB" id="A0A0A0BVC0"/>
<keyword evidence="3" id="KW-1185">Reference proteome</keyword>
<dbReference type="EMBL" id="AXCZ01000096">
    <property type="protein sequence ID" value="KGM12323.1"/>
    <property type="molecule type" value="Genomic_DNA"/>
</dbReference>
<dbReference type="GO" id="GO:0032259">
    <property type="term" value="P:methylation"/>
    <property type="evidence" value="ECO:0007669"/>
    <property type="project" value="UniProtKB-KW"/>
</dbReference>
<evidence type="ECO:0000313" key="2">
    <source>
        <dbReference type="EMBL" id="KGM12323.1"/>
    </source>
</evidence>
<comment type="caution">
    <text evidence="2">The sequence shown here is derived from an EMBL/GenBank/DDBJ whole genome shotgun (WGS) entry which is preliminary data.</text>
</comment>
<evidence type="ECO:0000313" key="3">
    <source>
        <dbReference type="Proteomes" id="UP000054314"/>
    </source>
</evidence>
<dbReference type="InterPro" id="IPR034660">
    <property type="entry name" value="DinB/YfiT-like"/>
</dbReference>
<keyword evidence="2" id="KW-0489">Methyltransferase</keyword>
<sequence>MIEPDTKDWTWVLHQRCEDCGFEPDDVIGPELPVLIHEWVPRWESQLGRPDVRRRPRPDVWSPLEYACHVRDVFRIFDERLAMMLVEDDPTFPNWDQDATALSERYDQQAPSAVAEELRDAGADLAAGFAAVRREQWERRGLRSNGSAFTVRTLGRYFAHDVVHHLHDVTH</sequence>
<feature type="domain" description="DinB-like" evidence="1">
    <location>
        <begin position="51"/>
        <end position="167"/>
    </location>
</feature>
<dbReference type="Proteomes" id="UP000054314">
    <property type="component" value="Unassembled WGS sequence"/>
</dbReference>
<name>A0A0A0BVC0_9CELL</name>
<protein>
    <submittedName>
        <fullName evidence="2">Methyltransferase type 12</fullName>
    </submittedName>
</protein>